<dbReference type="OrthoDB" id="1067148at2"/>
<protein>
    <submittedName>
        <fullName evidence="1">Uncharacterized protein</fullName>
    </submittedName>
</protein>
<proteinExistence type="predicted"/>
<dbReference type="Pfam" id="PF24741">
    <property type="entry name" value="AlkZ-rel"/>
    <property type="match status" value="1"/>
</dbReference>
<sequence length="260" mass="30712">MESKDGTWIMYGVSEDDPECLHTVDELIGYIEEVGFLPLFRNEIPGFSVEERTTEKYWWSEDSQRDPWVWREIIARRGDIAYGKFFHNKAGFISKKWFPYFANYRRAGYDFDARWDDELASFRQKKIMDLFMDDRIDVESDEEFAAEKLDSMYNTELFSFDIKKLAGFGKGGEKGFEGTMTQLQMQTYLCACDFRKRLNKKGAEYGWNVAVYSMPEKLWGYDHVTSAYGESPEESWKRIVKHMDDIYPIATEKQIKKVLK</sequence>
<dbReference type="AlphaFoldDB" id="A0A412IGP4"/>
<organism evidence="1 2">
    <name type="scientific">Coprococcus eutactus</name>
    <dbReference type="NCBI Taxonomy" id="33043"/>
    <lineage>
        <taxon>Bacteria</taxon>
        <taxon>Bacillati</taxon>
        <taxon>Bacillota</taxon>
        <taxon>Clostridia</taxon>
        <taxon>Lachnospirales</taxon>
        <taxon>Lachnospiraceae</taxon>
        <taxon>Coprococcus</taxon>
    </lineage>
</organism>
<comment type="caution">
    <text evidence="1">The sequence shown here is derived from an EMBL/GenBank/DDBJ whole genome shotgun (WGS) entry which is preliminary data.</text>
</comment>
<dbReference type="EMBL" id="QRVK01000055">
    <property type="protein sequence ID" value="RGS36212.1"/>
    <property type="molecule type" value="Genomic_DNA"/>
</dbReference>
<reference evidence="1 2" key="1">
    <citation type="submission" date="2018-08" db="EMBL/GenBank/DDBJ databases">
        <title>A genome reference for cultivated species of the human gut microbiota.</title>
        <authorList>
            <person name="Zou Y."/>
            <person name="Xue W."/>
            <person name="Luo G."/>
        </authorList>
    </citation>
    <scope>NUCLEOTIDE SEQUENCE [LARGE SCALE GENOMIC DNA]</scope>
    <source>
        <strain evidence="1 2">AF22-21</strain>
    </source>
</reference>
<name>A0A412IGP4_9FIRM</name>
<dbReference type="InterPro" id="IPR056298">
    <property type="entry name" value="AlkZ-rel"/>
</dbReference>
<accession>A0A412IGP4</accession>
<gene>
    <name evidence="1" type="ORF">DWX94_13160</name>
</gene>
<evidence type="ECO:0000313" key="1">
    <source>
        <dbReference type="EMBL" id="RGS36212.1"/>
    </source>
</evidence>
<evidence type="ECO:0000313" key="2">
    <source>
        <dbReference type="Proteomes" id="UP000283295"/>
    </source>
</evidence>
<dbReference type="Proteomes" id="UP000283295">
    <property type="component" value="Unassembled WGS sequence"/>
</dbReference>